<dbReference type="GO" id="GO:0007005">
    <property type="term" value="P:mitochondrion organization"/>
    <property type="evidence" value="ECO:0007669"/>
    <property type="project" value="TreeGrafter"/>
</dbReference>
<reference evidence="2" key="1">
    <citation type="submission" date="2021-01" db="EMBL/GenBank/DDBJ databases">
        <authorList>
            <person name="Corre E."/>
            <person name="Pelletier E."/>
            <person name="Niang G."/>
            <person name="Scheremetjew M."/>
            <person name="Finn R."/>
            <person name="Kale V."/>
            <person name="Holt S."/>
            <person name="Cochrane G."/>
            <person name="Meng A."/>
            <person name="Brown T."/>
            <person name="Cohen L."/>
        </authorList>
    </citation>
    <scope>NUCLEOTIDE SEQUENCE</scope>
    <source>
        <strain evidence="2">CCMP2078</strain>
    </source>
</reference>
<dbReference type="PANTHER" id="PTHR47934">
    <property type="entry name" value="PENTATRICOPEPTIDE REPEAT-CONTAINING PROTEIN PET309, MITOCHONDRIAL"/>
    <property type="match status" value="1"/>
</dbReference>
<feature type="repeat" description="PPR" evidence="1">
    <location>
        <begin position="421"/>
        <end position="455"/>
    </location>
</feature>
<dbReference type="InterPro" id="IPR051114">
    <property type="entry name" value="Mito_RNA_Proc_CCM1"/>
</dbReference>
<dbReference type="EMBL" id="HBEA01016796">
    <property type="protein sequence ID" value="CAD8263306.1"/>
    <property type="molecule type" value="Transcribed_RNA"/>
</dbReference>
<dbReference type="AlphaFoldDB" id="A0A7R9YEJ5"/>
<dbReference type="Gene3D" id="1.25.40.10">
    <property type="entry name" value="Tetratricopeptide repeat domain"/>
    <property type="match status" value="5"/>
</dbReference>
<accession>A0A7R9YEJ5</accession>
<feature type="repeat" description="PPR" evidence="1">
    <location>
        <begin position="242"/>
        <end position="278"/>
    </location>
</feature>
<dbReference type="InterPro" id="IPR002885">
    <property type="entry name" value="PPR_rpt"/>
</dbReference>
<gene>
    <name evidence="2" type="ORF">PPYR1160_LOCUS12808</name>
</gene>
<feature type="repeat" description="PPR" evidence="1">
    <location>
        <begin position="279"/>
        <end position="313"/>
    </location>
</feature>
<dbReference type="GO" id="GO:0005739">
    <property type="term" value="C:mitochondrion"/>
    <property type="evidence" value="ECO:0007669"/>
    <property type="project" value="TreeGrafter"/>
</dbReference>
<dbReference type="InterPro" id="IPR011990">
    <property type="entry name" value="TPR-like_helical_dom_sf"/>
</dbReference>
<dbReference type="PROSITE" id="PS51375">
    <property type="entry name" value="PPR"/>
    <property type="match status" value="6"/>
</dbReference>
<proteinExistence type="predicted"/>
<feature type="repeat" description="PPR" evidence="1">
    <location>
        <begin position="853"/>
        <end position="887"/>
    </location>
</feature>
<evidence type="ECO:0008006" key="3">
    <source>
        <dbReference type="Google" id="ProtNLM"/>
    </source>
</evidence>
<evidence type="ECO:0000256" key="1">
    <source>
        <dbReference type="PROSITE-ProRule" id="PRU00708"/>
    </source>
</evidence>
<dbReference type="GO" id="GO:0006396">
    <property type="term" value="P:RNA processing"/>
    <property type="evidence" value="ECO:0007669"/>
    <property type="project" value="TreeGrafter"/>
</dbReference>
<feature type="repeat" description="PPR" evidence="1">
    <location>
        <begin position="314"/>
        <end position="350"/>
    </location>
</feature>
<organism evidence="2">
    <name type="scientific">Pinguiococcus pyrenoidosus</name>
    <dbReference type="NCBI Taxonomy" id="172671"/>
    <lineage>
        <taxon>Eukaryota</taxon>
        <taxon>Sar</taxon>
        <taxon>Stramenopiles</taxon>
        <taxon>Ochrophyta</taxon>
        <taxon>Pinguiophyceae</taxon>
        <taxon>Pinguiochrysidales</taxon>
        <taxon>Pinguiochrysidaceae</taxon>
        <taxon>Pinguiococcus</taxon>
    </lineage>
</organism>
<sequence length="911" mass="101409">MDHEMAELLDKVEAAGMADASHYFWLQMRAFTLPKERRRDSTEKLLRRLLARDVRPNTSNYEIVFKALQSCPRDVAKMHELLAELQTREIPISRDIYHCCLDLLSQRNRFLDVPRVEALARSMALVDGGADGGGLHFLIRAYVYGGFPERVKAVLDEMDFAGVSLDGAAYLDMPQLIRLLSGEGEDGAALAADLLRRFREAAPARTEIYNDVLKTLARFEHFTKEDVERLLADMAGAGVEASPKTYSCVLEKYANSKPPDAAGAREVIRRMKAAGMRPSIKHYSIVMNAFCRLGMPEEAHQLLDAMDEDGVLPNAVSFVAIINACAKAKEPRAHFALAVVEDMKRRGVQPTTKILNVLINAFAESDVKRTDVLLKYMREWKVPLDVVTYNTLMKLLMRASAPNLSGALVVFEDMRRRGEVSWTSYAYALSAYNRMGRVEQAEALLDEMVTSGMKPRGDDFFMVMQGFSRTRRPKDCERVLWKAVGAVAPPQPKWFWKASSAYVSDGKVGDALRVLDQMRQADLDPGIAAYNIILNGFASDELGEAVKLFKHIERSEVEPDIVTFNTMLKMMSRMYDVEPSLAKTVLDALDASGLATDHMTYAAAIEVWGKALRSPDVAKAERLLDEYVKISTGGMSSSPFEALLRVYSAEPEERLSDMEQLLARMAELGVAVRQNAYNAFLQGYKRRPEAASPKVLDILREMSSQGLPPDAVSYDLAFRVFADDTSSDLDEVKQVYDAIRGTKLVGPHVYQNYWRLVSARSDVDAMEACIADMQLQGVRVSTSVVASLIHAYGMARPPDLNAAEEAYARFVDAGGAPDAKIYNGRLKAAALAGEFHHAVEVFTEMHQRGLRPDHETYGALTHAACMSGAFDEGRQWLAEGIRRGFVPSSMRAAVPYERQSLVELPQVEKDA</sequence>
<dbReference type="GO" id="GO:0003729">
    <property type="term" value="F:mRNA binding"/>
    <property type="evidence" value="ECO:0007669"/>
    <property type="project" value="TreeGrafter"/>
</dbReference>
<dbReference type="Pfam" id="PF01535">
    <property type="entry name" value="PPR"/>
    <property type="match status" value="1"/>
</dbReference>
<evidence type="ECO:0000313" key="2">
    <source>
        <dbReference type="EMBL" id="CAD8263306.1"/>
    </source>
</evidence>
<dbReference type="Pfam" id="PF13041">
    <property type="entry name" value="PPR_2"/>
    <property type="match status" value="1"/>
</dbReference>
<protein>
    <recommendedName>
        <fullName evidence="3">Pentacotripeptide-repeat region of PRORP domain-containing protein</fullName>
    </recommendedName>
</protein>
<name>A0A7R9YEJ5_9STRA</name>
<feature type="repeat" description="PPR" evidence="1">
    <location>
        <begin position="818"/>
        <end position="852"/>
    </location>
</feature>
<dbReference type="Pfam" id="PF13812">
    <property type="entry name" value="PPR_3"/>
    <property type="match status" value="2"/>
</dbReference>
<dbReference type="NCBIfam" id="TIGR00756">
    <property type="entry name" value="PPR"/>
    <property type="match status" value="3"/>
</dbReference>
<dbReference type="PANTHER" id="PTHR47934:SF6">
    <property type="entry name" value="MITOCHONDRIAL GROUP I INTRON SPLICING FACTOR CCM1-RELATED"/>
    <property type="match status" value="1"/>
</dbReference>